<organism evidence="1 2">
    <name type="scientific">Falsiroseomonas oleicola</name>
    <dbReference type="NCBI Taxonomy" id="2801474"/>
    <lineage>
        <taxon>Bacteria</taxon>
        <taxon>Pseudomonadati</taxon>
        <taxon>Pseudomonadota</taxon>
        <taxon>Alphaproteobacteria</taxon>
        <taxon>Acetobacterales</taxon>
        <taxon>Roseomonadaceae</taxon>
        <taxon>Falsiroseomonas</taxon>
    </lineage>
</organism>
<comment type="caution">
    <text evidence="1">The sequence shown here is derived from an EMBL/GenBank/DDBJ whole genome shotgun (WGS) entry which is preliminary data.</text>
</comment>
<evidence type="ECO:0000313" key="1">
    <source>
        <dbReference type="EMBL" id="MBU8544113.1"/>
    </source>
</evidence>
<reference evidence="1 2" key="1">
    <citation type="submission" date="2021-01" db="EMBL/GenBank/DDBJ databases">
        <title>Roseomonas sp. nov, a bacterium isolated from an oil production mixture in Yumen Oilfield.</title>
        <authorList>
            <person name="Wu D."/>
        </authorList>
    </citation>
    <scope>NUCLEOTIDE SEQUENCE [LARGE SCALE GENOMIC DNA]</scope>
    <source>
        <strain evidence="1 2">ROY-5-3</strain>
    </source>
</reference>
<dbReference type="EMBL" id="JAERQM010000002">
    <property type="protein sequence ID" value="MBU8544113.1"/>
    <property type="molecule type" value="Genomic_DNA"/>
</dbReference>
<dbReference type="RefSeq" id="WP_216874979.1">
    <property type="nucleotide sequence ID" value="NZ_JAERQM010000002.1"/>
</dbReference>
<accession>A0ABS6H5Z6</accession>
<evidence type="ECO:0000313" key="2">
    <source>
        <dbReference type="Proteomes" id="UP000689967"/>
    </source>
</evidence>
<name>A0ABS6H5Z6_9PROT</name>
<gene>
    <name evidence="1" type="ORF">JJQ90_10375</name>
</gene>
<sequence length="119" mass="13009">MIDDIEATGRLQARIEAALPLPAHPTPELLAMLRQQNPTMRLGPDCHIVALSYAGDEGGIVCKLDFGADATGQAAYVSLTHLRFDPRLPLARDIAAYQRRRVKRLRRQAGAAPTSPTPR</sequence>
<dbReference type="Proteomes" id="UP000689967">
    <property type="component" value="Unassembled WGS sequence"/>
</dbReference>
<proteinExistence type="predicted"/>
<protein>
    <submittedName>
        <fullName evidence="1">Uncharacterized protein</fullName>
    </submittedName>
</protein>
<keyword evidence="2" id="KW-1185">Reference proteome</keyword>